<protein>
    <recommendedName>
        <fullName evidence="9">Carbohydrate sulfotransferase</fullName>
        <ecNumber evidence="9">2.8.2.-</ecNumber>
    </recommendedName>
</protein>
<dbReference type="GO" id="GO:0008146">
    <property type="term" value="F:sulfotransferase activity"/>
    <property type="evidence" value="ECO:0007669"/>
    <property type="project" value="InterPro"/>
</dbReference>
<comment type="subcellular location">
    <subcellularLocation>
        <location evidence="1 9">Golgi apparatus membrane</location>
        <topology evidence="1 9">Single-pass type II membrane protein</topology>
    </subcellularLocation>
</comment>
<keyword evidence="9" id="KW-0119">Carbohydrate metabolism</keyword>
<proteinExistence type="inferred from homology"/>
<feature type="region of interest" description="Disordered" evidence="10">
    <location>
        <begin position="83"/>
        <end position="102"/>
    </location>
</feature>
<dbReference type="Proteomes" id="UP001347796">
    <property type="component" value="Unassembled WGS sequence"/>
</dbReference>
<comment type="caution">
    <text evidence="11">The sequence shown here is derived from an EMBL/GenBank/DDBJ whole genome shotgun (WGS) entry which is preliminary data.</text>
</comment>
<keyword evidence="12" id="KW-1185">Reference proteome</keyword>
<evidence type="ECO:0000256" key="6">
    <source>
        <dbReference type="ARBA" id="ARBA00023034"/>
    </source>
</evidence>
<evidence type="ECO:0000313" key="12">
    <source>
        <dbReference type="Proteomes" id="UP001347796"/>
    </source>
</evidence>
<evidence type="ECO:0000256" key="8">
    <source>
        <dbReference type="ARBA" id="ARBA00023180"/>
    </source>
</evidence>
<feature type="transmembrane region" description="Helical" evidence="9">
    <location>
        <begin position="35"/>
        <end position="56"/>
    </location>
</feature>
<dbReference type="GO" id="GO:0016051">
    <property type="term" value="P:carbohydrate biosynthetic process"/>
    <property type="evidence" value="ECO:0007669"/>
    <property type="project" value="InterPro"/>
</dbReference>
<keyword evidence="4 9" id="KW-0812">Transmembrane</keyword>
<keyword evidence="8 9" id="KW-0325">Glycoprotein</keyword>
<evidence type="ECO:0000256" key="5">
    <source>
        <dbReference type="ARBA" id="ARBA00022989"/>
    </source>
</evidence>
<evidence type="ECO:0000256" key="10">
    <source>
        <dbReference type="SAM" id="MobiDB-lite"/>
    </source>
</evidence>
<evidence type="ECO:0000256" key="2">
    <source>
        <dbReference type="ARBA" id="ARBA00006339"/>
    </source>
</evidence>
<dbReference type="PANTHER" id="PTHR12137">
    <property type="entry name" value="CARBOHYDRATE SULFOTRANSFERASE"/>
    <property type="match status" value="1"/>
</dbReference>
<dbReference type="GO" id="GO:0000139">
    <property type="term" value="C:Golgi membrane"/>
    <property type="evidence" value="ECO:0007669"/>
    <property type="project" value="UniProtKB-SubCell"/>
</dbReference>
<dbReference type="AlphaFoldDB" id="A0AAN8JQX3"/>
<reference evidence="11 12" key="1">
    <citation type="submission" date="2024-01" db="EMBL/GenBank/DDBJ databases">
        <title>The genome of the rayed Mediterranean limpet Patella caerulea (Linnaeus, 1758).</title>
        <authorList>
            <person name="Anh-Thu Weber A."/>
            <person name="Halstead-Nussloch G."/>
        </authorList>
    </citation>
    <scope>NUCLEOTIDE SEQUENCE [LARGE SCALE GENOMIC DNA]</scope>
    <source>
        <strain evidence="11">AATW-2023a</strain>
        <tissue evidence="11">Whole specimen</tissue>
    </source>
</reference>
<evidence type="ECO:0000256" key="9">
    <source>
        <dbReference type="RuleBase" id="RU364020"/>
    </source>
</evidence>
<organism evidence="11 12">
    <name type="scientific">Patella caerulea</name>
    <name type="common">Rayed Mediterranean limpet</name>
    <dbReference type="NCBI Taxonomy" id="87958"/>
    <lineage>
        <taxon>Eukaryota</taxon>
        <taxon>Metazoa</taxon>
        <taxon>Spiralia</taxon>
        <taxon>Lophotrochozoa</taxon>
        <taxon>Mollusca</taxon>
        <taxon>Gastropoda</taxon>
        <taxon>Patellogastropoda</taxon>
        <taxon>Patelloidea</taxon>
        <taxon>Patellidae</taxon>
        <taxon>Patella</taxon>
    </lineage>
</organism>
<dbReference type="InterPro" id="IPR005331">
    <property type="entry name" value="Sulfotransferase"/>
</dbReference>
<keyword evidence="7 9" id="KW-0472">Membrane</keyword>
<keyword evidence="3 9" id="KW-0808">Transferase</keyword>
<sequence length="408" mass="47683">MLRRVNFAEARNERRVIHGSKNSKMIRSVVTCAKILLFLLNLWVLSIVLVVVLGKWQIFETRGMSQPYDTSHLIVMRELKEDGDRKLTGPSATKSNPPPPEISNVAVKQKVDKGLHFAPSLTEEEDRINTMRHWCQKLRPNLPTADLIPSVKLQQILVDDKHKLLYCQIPGVAQNDWRKILVFLSGAAKVKSHLDISVSDVHSKYSKQLKRLSDFSAPERKKRIDKYYKISFVRDPLERLYSSYDNKFKAKWSTYFHLSFGKKIIQKYRKKPSKASLQKGNDVTFREFVQYVIDADDNEEHLNEHWEQFYKQCHPCLIPYDFVGKYESLNKDIDHVLKAIKVRGNIKGSLVASNYTYPKQTLTAAYKTVPLNNLHKLWKMYYPDYNLYSYPFPSLLKQLIKTKDYTDY</sequence>
<evidence type="ECO:0000256" key="7">
    <source>
        <dbReference type="ARBA" id="ARBA00023136"/>
    </source>
</evidence>
<dbReference type="EC" id="2.8.2.-" evidence="9"/>
<accession>A0AAN8JQX3</accession>
<evidence type="ECO:0000256" key="1">
    <source>
        <dbReference type="ARBA" id="ARBA00004323"/>
    </source>
</evidence>
<dbReference type="EMBL" id="JAZGQO010000007">
    <property type="protein sequence ID" value="KAK6180865.1"/>
    <property type="molecule type" value="Genomic_DNA"/>
</dbReference>
<evidence type="ECO:0000256" key="3">
    <source>
        <dbReference type="ARBA" id="ARBA00022679"/>
    </source>
</evidence>
<evidence type="ECO:0000256" key="4">
    <source>
        <dbReference type="ARBA" id="ARBA00022692"/>
    </source>
</evidence>
<keyword evidence="5 9" id="KW-1133">Transmembrane helix</keyword>
<gene>
    <name evidence="11" type="ORF">SNE40_008841</name>
</gene>
<evidence type="ECO:0000313" key="11">
    <source>
        <dbReference type="EMBL" id="KAK6180865.1"/>
    </source>
</evidence>
<keyword evidence="9" id="KW-0735">Signal-anchor</keyword>
<keyword evidence="6 9" id="KW-0333">Golgi apparatus</keyword>
<comment type="similarity">
    <text evidence="2 9">Belongs to the sulfotransferase 2 family.</text>
</comment>
<name>A0AAN8JQX3_PATCE</name>
<dbReference type="InterPro" id="IPR018011">
    <property type="entry name" value="Carb_sulfotrans_8-10"/>
</dbReference>
<dbReference type="PANTHER" id="PTHR12137:SF54">
    <property type="entry name" value="CARBOHYDRATE SULFOTRANSFERASE"/>
    <property type="match status" value="1"/>
</dbReference>
<dbReference type="Pfam" id="PF03567">
    <property type="entry name" value="Sulfotransfer_2"/>
    <property type="match status" value="1"/>
</dbReference>